<feature type="region of interest" description="Disordered" evidence="1">
    <location>
        <begin position="1"/>
        <end position="21"/>
    </location>
</feature>
<dbReference type="Proteomes" id="UP000828251">
    <property type="component" value="Unassembled WGS sequence"/>
</dbReference>
<protein>
    <submittedName>
        <fullName evidence="2">Uncharacterized protein</fullName>
    </submittedName>
</protein>
<organism evidence="2 3">
    <name type="scientific">Gossypium stocksii</name>
    <dbReference type="NCBI Taxonomy" id="47602"/>
    <lineage>
        <taxon>Eukaryota</taxon>
        <taxon>Viridiplantae</taxon>
        <taxon>Streptophyta</taxon>
        <taxon>Embryophyta</taxon>
        <taxon>Tracheophyta</taxon>
        <taxon>Spermatophyta</taxon>
        <taxon>Magnoliopsida</taxon>
        <taxon>eudicotyledons</taxon>
        <taxon>Gunneridae</taxon>
        <taxon>Pentapetalae</taxon>
        <taxon>rosids</taxon>
        <taxon>malvids</taxon>
        <taxon>Malvales</taxon>
        <taxon>Malvaceae</taxon>
        <taxon>Malvoideae</taxon>
        <taxon>Gossypium</taxon>
    </lineage>
</organism>
<dbReference type="PANTHER" id="PTHR35046">
    <property type="entry name" value="ZINC KNUCKLE (CCHC-TYPE) FAMILY PROTEIN"/>
    <property type="match status" value="1"/>
</dbReference>
<gene>
    <name evidence="2" type="ORF">J1N35_043762</name>
</gene>
<evidence type="ECO:0000313" key="2">
    <source>
        <dbReference type="EMBL" id="KAH1031588.1"/>
    </source>
</evidence>
<sequence>MTRDTRNHKNHDEILSDDKEQDVTLENIVGMVKFQHQQLKVWKSRAPSNPSSTSSKQSTSTNSSPKQQRAREIECFKCKGHGYYICDCANTRPLLIKEDGDFTSNSDQIDPDMPRLIDDVEDGGEFYGEEELVEPLTHSCCLVVRPTLNIQLRDDHDLQKSNIFHSRCLIQGILCSFIIDSRSCANIVSNYLVDSLAFPCSKHPAPYHP</sequence>
<dbReference type="AlphaFoldDB" id="A0A9D3U7Y0"/>
<comment type="caution">
    <text evidence="2">The sequence shown here is derived from an EMBL/GenBank/DDBJ whole genome shotgun (WGS) entry which is preliminary data.</text>
</comment>
<proteinExistence type="predicted"/>
<feature type="region of interest" description="Disordered" evidence="1">
    <location>
        <begin position="40"/>
        <end position="66"/>
    </location>
</feature>
<feature type="compositionally biased region" description="Low complexity" evidence="1">
    <location>
        <begin position="47"/>
        <end position="66"/>
    </location>
</feature>
<evidence type="ECO:0000313" key="3">
    <source>
        <dbReference type="Proteomes" id="UP000828251"/>
    </source>
</evidence>
<reference evidence="2 3" key="1">
    <citation type="journal article" date="2021" name="Plant Biotechnol. J.">
        <title>Multi-omics assisted identification of the key and species-specific regulatory components of drought-tolerant mechanisms in Gossypium stocksii.</title>
        <authorList>
            <person name="Yu D."/>
            <person name="Ke L."/>
            <person name="Zhang D."/>
            <person name="Wu Y."/>
            <person name="Sun Y."/>
            <person name="Mei J."/>
            <person name="Sun J."/>
            <person name="Sun Y."/>
        </authorList>
    </citation>
    <scope>NUCLEOTIDE SEQUENCE [LARGE SCALE GENOMIC DNA]</scope>
    <source>
        <strain evidence="3">cv. E1</strain>
        <tissue evidence="2">Leaf</tissue>
    </source>
</reference>
<accession>A0A9D3U7Y0</accession>
<dbReference type="PANTHER" id="PTHR35046:SF9">
    <property type="entry name" value="RNA-DIRECTED DNA POLYMERASE"/>
    <property type="match status" value="1"/>
</dbReference>
<evidence type="ECO:0000256" key="1">
    <source>
        <dbReference type="SAM" id="MobiDB-lite"/>
    </source>
</evidence>
<keyword evidence="3" id="KW-1185">Reference proteome</keyword>
<name>A0A9D3U7Y0_9ROSI</name>
<dbReference type="OrthoDB" id="1739763at2759"/>
<dbReference type="EMBL" id="JAIQCV010000013">
    <property type="protein sequence ID" value="KAH1031588.1"/>
    <property type="molecule type" value="Genomic_DNA"/>
</dbReference>